<dbReference type="FunFam" id="3.40.640.10:FF:000079">
    <property type="entry name" value="LPS biosynthesis protein"/>
    <property type="match status" value="1"/>
</dbReference>
<dbReference type="OrthoDB" id="9810913at2"/>
<dbReference type="InterPro" id="IPR015422">
    <property type="entry name" value="PyrdxlP-dep_Trfase_small"/>
</dbReference>
<dbReference type="AlphaFoldDB" id="W6N5T1"/>
<sequence length="454" mass="51788">MEKLSFDEKSSRNDIISMVRKFCENKNSKDKFIPGETYIPASGKIINEDDIASLVNSSLDMWLTSGRYASEFEKKFPEFLGSKYCSLVNSGSSANLVAITALTSSKLGDRRLKPGDEIITVAAGFPTTITPIIQNKLVPVFVDVNLSTYNIKSEDIEKAVSSKTRAIFLAHTLGNPFNLNKIVEIAEKNNLWIVEDNCDALGSMYDGKYTGTFGHISTYSFYPAHHITMGEGGAVVTKNLELHNIIRSIRDWGRDCICPPGKDNFCGNRFSQQHGELPFGYDHKYVYSHFGYNLKVTDMQAALGVSQLKKLPDFIKTRKENFKRLYEGLNQFEDYLILPQSEKNSDPSWFGFPITLRENNGFNRNDVVKFLEKNKIGTRLLFAGNILKQPLFTENKIEYRVVDNLENTNTIMENTFWIGVWPGIDNQRIEYMIKIFDRMFTHFIKKHDDSNKKI</sequence>
<dbReference type="InterPro" id="IPR000653">
    <property type="entry name" value="DegT/StrS_aminotransferase"/>
</dbReference>
<dbReference type="NCBIfam" id="NF011936">
    <property type="entry name" value="PRK15407.1"/>
    <property type="match status" value="1"/>
</dbReference>
<keyword evidence="5" id="KW-0456">Lyase</keyword>
<dbReference type="InterPro" id="IPR015424">
    <property type="entry name" value="PyrdxlP-dep_Trfase"/>
</dbReference>
<name>W6N5T1_CLOTY</name>
<evidence type="ECO:0000256" key="1">
    <source>
        <dbReference type="ARBA" id="ARBA00001933"/>
    </source>
</evidence>
<protein>
    <submittedName>
        <fullName evidence="5">CDP-4-dehydro-6-deoxy-D-glucose 3-dehydratase</fullName>
        <ecNumber evidence="5">4.2.1.-</ecNumber>
    </submittedName>
</protein>
<comment type="similarity">
    <text evidence="3 4">Belongs to the DegT/DnrJ/EryC1 family.</text>
</comment>
<reference evidence="5 6" key="1">
    <citation type="journal article" date="2015" name="Genome Announc.">
        <title>Draft Genome Sequence of Clostridium tyrobutyricum Strain DIVETGP, Isolated from Cow's Milk for Grana Padano Production.</title>
        <authorList>
            <person name="Soggiu A."/>
            <person name="Piras C."/>
            <person name="Gaiarsa S."/>
            <person name="Sassera D."/>
            <person name="Roncada P."/>
            <person name="Bendixen E."/>
            <person name="Brasca M."/>
            <person name="Bonizzi L."/>
        </authorList>
    </citation>
    <scope>NUCLEOTIDE SEQUENCE [LARGE SCALE GENOMIC DNA]</scope>
    <source>
        <strain evidence="5 6">DIVETGP</strain>
    </source>
</reference>
<dbReference type="GO" id="GO:0008483">
    <property type="term" value="F:transaminase activity"/>
    <property type="evidence" value="ECO:0007669"/>
    <property type="project" value="TreeGrafter"/>
</dbReference>
<keyword evidence="6" id="KW-1185">Reference proteome</keyword>
<organism evidence="5 6">
    <name type="scientific">Clostridium tyrobutyricum DIVETGP</name>
    <dbReference type="NCBI Taxonomy" id="1408889"/>
    <lineage>
        <taxon>Bacteria</taxon>
        <taxon>Bacillati</taxon>
        <taxon>Bacillota</taxon>
        <taxon>Clostridia</taxon>
        <taxon>Eubacteriales</taxon>
        <taxon>Clostridiaceae</taxon>
        <taxon>Clostridium</taxon>
    </lineage>
</organism>
<comment type="cofactor">
    <cofactor evidence="1">
        <name>pyridoxal 5'-phosphate</name>
        <dbReference type="ChEBI" id="CHEBI:597326"/>
    </cofactor>
</comment>
<dbReference type="PANTHER" id="PTHR30244">
    <property type="entry name" value="TRANSAMINASE"/>
    <property type="match status" value="1"/>
</dbReference>
<accession>W6N5T1</accession>
<dbReference type="InterPro" id="IPR015421">
    <property type="entry name" value="PyrdxlP-dep_Trfase_major"/>
</dbReference>
<evidence type="ECO:0000313" key="5">
    <source>
        <dbReference type="EMBL" id="CDL91651.1"/>
    </source>
</evidence>
<dbReference type="PANTHER" id="PTHR30244:SF34">
    <property type="entry name" value="DTDP-4-AMINO-4,6-DIDEOXYGALACTOSE TRANSAMINASE"/>
    <property type="match status" value="1"/>
</dbReference>
<dbReference type="Proteomes" id="UP000019482">
    <property type="component" value="Unassembled WGS sequence"/>
</dbReference>
<keyword evidence="2 4" id="KW-0663">Pyridoxal phosphate</keyword>
<dbReference type="PIRSF" id="PIRSF000390">
    <property type="entry name" value="PLP_StrS"/>
    <property type="match status" value="1"/>
</dbReference>
<gene>
    <name evidence="5" type="ORF">CTDIVETGP_1721</name>
</gene>
<dbReference type="CDD" id="cd00616">
    <property type="entry name" value="AHBA_syn"/>
    <property type="match status" value="1"/>
</dbReference>
<evidence type="ECO:0000256" key="3">
    <source>
        <dbReference type="ARBA" id="ARBA00037999"/>
    </source>
</evidence>
<dbReference type="RefSeq" id="WP_017895196.1">
    <property type="nucleotide sequence ID" value="NZ_CBXI010000031.1"/>
</dbReference>
<evidence type="ECO:0000256" key="2">
    <source>
        <dbReference type="ARBA" id="ARBA00022898"/>
    </source>
</evidence>
<comment type="caution">
    <text evidence="5">The sequence shown here is derived from an EMBL/GenBank/DDBJ whole genome shotgun (WGS) entry which is preliminary data.</text>
</comment>
<dbReference type="EMBL" id="CBXI010000031">
    <property type="protein sequence ID" value="CDL91651.1"/>
    <property type="molecule type" value="Genomic_DNA"/>
</dbReference>
<dbReference type="EC" id="4.2.1.-" evidence="5"/>
<evidence type="ECO:0000313" key="6">
    <source>
        <dbReference type="Proteomes" id="UP000019482"/>
    </source>
</evidence>
<dbReference type="Gene3D" id="3.40.640.10">
    <property type="entry name" value="Type I PLP-dependent aspartate aminotransferase-like (Major domain)"/>
    <property type="match status" value="1"/>
</dbReference>
<proteinExistence type="inferred from homology"/>
<dbReference type="GeneID" id="29418369"/>
<dbReference type="Gene3D" id="3.90.1150.10">
    <property type="entry name" value="Aspartate Aminotransferase, domain 1"/>
    <property type="match status" value="1"/>
</dbReference>
<dbReference type="GO" id="GO:0030170">
    <property type="term" value="F:pyridoxal phosphate binding"/>
    <property type="evidence" value="ECO:0007669"/>
    <property type="project" value="TreeGrafter"/>
</dbReference>
<dbReference type="Pfam" id="PF01041">
    <property type="entry name" value="DegT_DnrJ_EryC1"/>
    <property type="match status" value="1"/>
</dbReference>
<dbReference type="GO" id="GO:0000271">
    <property type="term" value="P:polysaccharide biosynthetic process"/>
    <property type="evidence" value="ECO:0007669"/>
    <property type="project" value="TreeGrafter"/>
</dbReference>
<evidence type="ECO:0000256" key="4">
    <source>
        <dbReference type="RuleBase" id="RU004508"/>
    </source>
</evidence>
<dbReference type="GO" id="GO:0016829">
    <property type="term" value="F:lyase activity"/>
    <property type="evidence" value="ECO:0007669"/>
    <property type="project" value="UniProtKB-KW"/>
</dbReference>
<dbReference type="SUPFAM" id="SSF53383">
    <property type="entry name" value="PLP-dependent transferases"/>
    <property type="match status" value="1"/>
</dbReference>